<name>A0A1G6QEX6_9BACT</name>
<evidence type="ECO:0000256" key="1">
    <source>
        <dbReference type="ARBA" id="ARBA00022705"/>
    </source>
</evidence>
<keyword evidence="7 11" id="KW-0143">Chaperone</keyword>
<evidence type="ECO:0000313" key="16">
    <source>
        <dbReference type="Proteomes" id="UP000199411"/>
    </source>
</evidence>
<dbReference type="NCBIfam" id="NF008035">
    <property type="entry name" value="PRK10767.1"/>
    <property type="match status" value="1"/>
</dbReference>
<dbReference type="CDD" id="cd10719">
    <property type="entry name" value="DnaJ_zf"/>
    <property type="match status" value="1"/>
</dbReference>
<dbReference type="InterPro" id="IPR018253">
    <property type="entry name" value="DnaJ_domain_CS"/>
</dbReference>
<comment type="subunit">
    <text evidence="11">Homodimer.</text>
</comment>
<keyword evidence="11" id="KW-0963">Cytoplasm</keyword>
<feature type="binding site" evidence="11">
    <location>
        <position position="148"/>
    </location>
    <ligand>
        <name>Zn(2+)</name>
        <dbReference type="ChEBI" id="CHEBI:29105"/>
        <label>1</label>
    </ligand>
</feature>
<dbReference type="PANTHER" id="PTHR43096">
    <property type="entry name" value="DNAJ HOMOLOG 1, MITOCHONDRIAL-RELATED"/>
    <property type="match status" value="1"/>
</dbReference>
<evidence type="ECO:0000256" key="6">
    <source>
        <dbReference type="ARBA" id="ARBA00023016"/>
    </source>
</evidence>
<dbReference type="PRINTS" id="PR00625">
    <property type="entry name" value="JDOMAIN"/>
</dbReference>
<comment type="subcellular location">
    <subcellularLocation>
        <location evidence="11">Cytoplasm</location>
    </subcellularLocation>
</comment>
<proteinExistence type="inferred from homology"/>
<feature type="binding site" evidence="11">
    <location>
        <position position="164"/>
    </location>
    <ligand>
        <name>Zn(2+)</name>
        <dbReference type="ChEBI" id="CHEBI:29105"/>
        <label>2</label>
    </ligand>
</feature>
<dbReference type="PROSITE" id="PS50076">
    <property type="entry name" value="DNAJ_2"/>
    <property type="match status" value="1"/>
</dbReference>
<evidence type="ECO:0000259" key="13">
    <source>
        <dbReference type="PROSITE" id="PS50076"/>
    </source>
</evidence>
<dbReference type="InterPro" id="IPR001623">
    <property type="entry name" value="DnaJ_domain"/>
</dbReference>
<keyword evidence="2 11" id="KW-0479">Metal-binding</keyword>
<dbReference type="InterPro" id="IPR008971">
    <property type="entry name" value="HSP40/DnaJ_pept-bd"/>
</dbReference>
<gene>
    <name evidence="11" type="primary">dnaJ</name>
    <name evidence="15" type="ORF">SAMN05660835_01573</name>
</gene>
<keyword evidence="3 11" id="KW-0677">Repeat</keyword>
<dbReference type="GO" id="GO:0031072">
    <property type="term" value="F:heat shock protein binding"/>
    <property type="evidence" value="ECO:0007669"/>
    <property type="project" value="InterPro"/>
</dbReference>
<dbReference type="FunFam" id="2.60.260.20:FF:000005">
    <property type="entry name" value="Chaperone protein dnaJ 1, mitochondrial"/>
    <property type="match status" value="1"/>
</dbReference>
<comment type="domain">
    <text evidence="11">The J domain is necessary and sufficient to stimulate DnaK ATPase activity. Zinc center 1 plays an important role in the autonomous, DnaK-independent chaperone activity of DnaJ. Zinc center 2 is essential for interaction with DnaK and for DnaJ activity.</text>
</comment>
<feature type="binding site" evidence="11">
    <location>
        <position position="183"/>
    </location>
    <ligand>
        <name>Zn(2+)</name>
        <dbReference type="ChEBI" id="CHEBI:29105"/>
        <label>2</label>
    </ligand>
</feature>
<dbReference type="CDD" id="cd10747">
    <property type="entry name" value="DnaJ_C"/>
    <property type="match status" value="1"/>
</dbReference>
<dbReference type="GO" id="GO:0006260">
    <property type="term" value="P:DNA replication"/>
    <property type="evidence" value="ECO:0007669"/>
    <property type="project" value="UniProtKB-KW"/>
</dbReference>
<feature type="binding site" evidence="11">
    <location>
        <position position="186"/>
    </location>
    <ligand>
        <name>Zn(2+)</name>
        <dbReference type="ChEBI" id="CHEBI:29105"/>
        <label>2</label>
    </ligand>
</feature>
<feature type="binding site" evidence="11">
    <location>
        <position position="161"/>
    </location>
    <ligand>
        <name>Zn(2+)</name>
        <dbReference type="ChEBI" id="CHEBI:29105"/>
        <label>2</label>
    </ligand>
</feature>
<dbReference type="Gene3D" id="1.10.287.110">
    <property type="entry name" value="DnaJ domain"/>
    <property type="match status" value="1"/>
</dbReference>
<dbReference type="InterPro" id="IPR036869">
    <property type="entry name" value="J_dom_sf"/>
</dbReference>
<dbReference type="GO" id="GO:0009408">
    <property type="term" value="P:response to heat"/>
    <property type="evidence" value="ECO:0007669"/>
    <property type="project" value="InterPro"/>
</dbReference>
<dbReference type="NCBIfam" id="TIGR02349">
    <property type="entry name" value="DnaJ_bact"/>
    <property type="match status" value="1"/>
</dbReference>
<dbReference type="AlphaFoldDB" id="A0A1G6QEX6"/>
<dbReference type="GO" id="GO:0008270">
    <property type="term" value="F:zinc ion binding"/>
    <property type="evidence" value="ECO:0007669"/>
    <property type="project" value="UniProtKB-UniRule"/>
</dbReference>
<feature type="repeat" description="CXXCXGXG motif" evidence="11">
    <location>
        <begin position="197"/>
        <end position="204"/>
    </location>
</feature>
<feature type="binding site" evidence="11">
    <location>
        <position position="197"/>
    </location>
    <ligand>
        <name>Zn(2+)</name>
        <dbReference type="ChEBI" id="CHEBI:29105"/>
        <label>1</label>
    </ligand>
</feature>
<dbReference type="Pfam" id="PF00684">
    <property type="entry name" value="DnaJ_CXXCXGXG"/>
    <property type="match status" value="1"/>
</dbReference>
<dbReference type="GO" id="GO:0051082">
    <property type="term" value="F:unfolded protein binding"/>
    <property type="evidence" value="ECO:0007669"/>
    <property type="project" value="UniProtKB-UniRule"/>
</dbReference>
<accession>A0A1G6QEX6</accession>
<evidence type="ECO:0000256" key="9">
    <source>
        <dbReference type="ARBA" id="ARBA00061004"/>
    </source>
</evidence>
<dbReference type="PROSITE" id="PS51188">
    <property type="entry name" value="ZF_CR"/>
    <property type="match status" value="1"/>
</dbReference>
<dbReference type="PANTHER" id="PTHR43096:SF10">
    <property type="entry name" value="CHAPERONE PROTEIN DNAJ A6, CHLOROPLASTIC"/>
    <property type="match status" value="1"/>
</dbReference>
<feature type="repeat" description="CXXCXGXG motif" evidence="11">
    <location>
        <begin position="183"/>
        <end position="190"/>
    </location>
</feature>
<dbReference type="SUPFAM" id="SSF46565">
    <property type="entry name" value="Chaperone J-domain"/>
    <property type="match status" value="1"/>
</dbReference>
<keyword evidence="1 11" id="KW-0235">DNA replication</keyword>
<feature type="zinc finger region" description="CR-type" evidence="12">
    <location>
        <begin position="132"/>
        <end position="209"/>
    </location>
</feature>
<keyword evidence="4 11" id="KW-0863">Zinc-finger</keyword>
<dbReference type="Gene3D" id="2.10.230.10">
    <property type="entry name" value="Heat shock protein DnaJ, cysteine-rich domain"/>
    <property type="match status" value="1"/>
</dbReference>
<dbReference type="SMART" id="SM00271">
    <property type="entry name" value="DnaJ"/>
    <property type="match status" value="1"/>
</dbReference>
<dbReference type="EMBL" id="FMYU01000011">
    <property type="protein sequence ID" value="SDC90721.1"/>
    <property type="molecule type" value="Genomic_DNA"/>
</dbReference>
<protein>
    <recommendedName>
        <fullName evidence="10 11">Chaperone protein DnaJ</fullName>
    </recommendedName>
</protein>
<dbReference type="SUPFAM" id="SSF57938">
    <property type="entry name" value="DnaJ/Hsp40 cysteine-rich domain"/>
    <property type="match status" value="1"/>
</dbReference>
<feature type="binding site" evidence="11">
    <location>
        <position position="200"/>
    </location>
    <ligand>
        <name>Zn(2+)</name>
        <dbReference type="ChEBI" id="CHEBI:29105"/>
        <label>1</label>
    </ligand>
</feature>
<dbReference type="InterPro" id="IPR012724">
    <property type="entry name" value="DnaJ"/>
</dbReference>
<evidence type="ECO:0000256" key="5">
    <source>
        <dbReference type="ARBA" id="ARBA00022833"/>
    </source>
</evidence>
<evidence type="ECO:0000256" key="4">
    <source>
        <dbReference type="ARBA" id="ARBA00022771"/>
    </source>
</evidence>
<dbReference type="RefSeq" id="WP_025391385.1">
    <property type="nucleotide sequence ID" value="NZ_FMYU01000011.1"/>
</dbReference>
<keyword evidence="16" id="KW-1185">Reference proteome</keyword>
<dbReference type="InterPro" id="IPR001305">
    <property type="entry name" value="HSP_DnaJ_Cys-rich_dom"/>
</dbReference>
<dbReference type="Proteomes" id="UP000199411">
    <property type="component" value="Unassembled WGS sequence"/>
</dbReference>
<evidence type="ECO:0000256" key="12">
    <source>
        <dbReference type="PROSITE-ProRule" id="PRU00546"/>
    </source>
</evidence>
<evidence type="ECO:0000256" key="3">
    <source>
        <dbReference type="ARBA" id="ARBA00022737"/>
    </source>
</evidence>
<dbReference type="SUPFAM" id="SSF49493">
    <property type="entry name" value="HSP40/DnaJ peptide-binding domain"/>
    <property type="match status" value="2"/>
</dbReference>
<keyword evidence="5 11" id="KW-0862">Zinc</keyword>
<comment type="function">
    <text evidence="8 11">Participates actively in the response to hyperosmotic and heat shock by preventing the aggregation of stress-denatured proteins and by disaggregating proteins, also in an autonomous, DnaK-independent fashion. Unfolded proteins bind initially to DnaJ; upon interaction with the DnaJ-bound protein, DnaK hydrolyzes its bound ATP, resulting in the formation of a stable complex. GrpE releases ADP from DnaK; ATP binding to DnaK triggers the release of the substrate protein, thus completing the reaction cycle. Several rounds of ATP-dependent interactions between DnaJ, DnaK and GrpE are required for fully efficient folding. Also involved, together with DnaK and GrpE, in the DNA replication of plasmids through activation of initiation proteins.</text>
</comment>
<dbReference type="CDD" id="cd06257">
    <property type="entry name" value="DnaJ"/>
    <property type="match status" value="1"/>
</dbReference>
<reference evidence="16" key="1">
    <citation type="submission" date="2016-10" db="EMBL/GenBank/DDBJ databases">
        <authorList>
            <person name="Varghese N."/>
            <person name="Submissions S."/>
        </authorList>
    </citation>
    <scope>NUCLEOTIDE SEQUENCE [LARGE SCALE GENOMIC DNA]</scope>
    <source>
        <strain evidence="16">DSM 8415</strain>
    </source>
</reference>
<dbReference type="OrthoDB" id="9779889at2"/>
<dbReference type="Gene3D" id="2.60.260.20">
    <property type="entry name" value="Urease metallochaperone UreE, N-terminal domain"/>
    <property type="match status" value="2"/>
</dbReference>
<organism evidence="15 16">
    <name type="scientific">Desulfurella multipotens</name>
    <dbReference type="NCBI Taxonomy" id="79269"/>
    <lineage>
        <taxon>Bacteria</taxon>
        <taxon>Pseudomonadati</taxon>
        <taxon>Campylobacterota</taxon>
        <taxon>Desulfurellia</taxon>
        <taxon>Desulfurellales</taxon>
        <taxon>Desulfurellaceae</taxon>
        <taxon>Desulfurella</taxon>
    </lineage>
</organism>
<dbReference type="GO" id="GO:0042026">
    <property type="term" value="P:protein refolding"/>
    <property type="evidence" value="ECO:0007669"/>
    <property type="project" value="TreeGrafter"/>
</dbReference>
<evidence type="ECO:0000256" key="8">
    <source>
        <dbReference type="ARBA" id="ARBA00053423"/>
    </source>
</evidence>
<evidence type="ECO:0000256" key="10">
    <source>
        <dbReference type="ARBA" id="ARBA00067609"/>
    </source>
</evidence>
<feature type="domain" description="CR-type" evidence="14">
    <location>
        <begin position="132"/>
        <end position="209"/>
    </location>
</feature>
<feature type="binding site" evidence="11">
    <location>
        <position position="145"/>
    </location>
    <ligand>
        <name>Zn(2+)</name>
        <dbReference type="ChEBI" id="CHEBI:29105"/>
        <label>1</label>
    </ligand>
</feature>
<dbReference type="InterPro" id="IPR002939">
    <property type="entry name" value="DnaJ_C"/>
</dbReference>
<dbReference type="HAMAP" id="MF_01152">
    <property type="entry name" value="DnaJ"/>
    <property type="match status" value="1"/>
</dbReference>
<dbReference type="FunFam" id="1.10.287.110:FF:000034">
    <property type="entry name" value="Chaperone protein DnaJ"/>
    <property type="match status" value="1"/>
</dbReference>
<comment type="cofactor">
    <cofactor evidence="11">
        <name>Zn(2+)</name>
        <dbReference type="ChEBI" id="CHEBI:29105"/>
    </cofactor>
    <text evidence="11">Binds 2 Zn(2+) ions per monomer.</text>
</comment>
<comment type="similarity">
    <text evidence="9 11">Belongs to the DnaJ family.</text>
</comment>
<dbReference type="Pfam" id="PF00226">
    <property type="entry name" value="DnaJ"/>
    <property type="match status" value="1"/>
</dbReference>
<evidence type="ECO:0000256" key="11">
    <source>
        <dbReference type="HAMAP-Rule" id="MF_01152"/>
    </source>
</evidence>
<evidence type="ECO:0000259" key="14">
    <source>
        <dbReference type="PROSITE" id="PS51188"/>
    </source>
</evidence>
<dbReference type="GO" id="GO:0005524">
    <property type="term" value="F:ATP binding"/>
    <property type="evidence" value="ECO:0007669"/>
    <property type="project" value="InterPro"/>
</dbReference>
<feature type="repeat" description="CXXCXGXG motif" evidence="11">
    <location>
        <begin position="145"/>
        <end position="152"/>
    </location>
</feature>
<sequence>MAKDYYAILGVDRNATTEEIKKAYRKLALKYHPDRNEGNKEAEEKFKEITEAYAILSDETKRAKYDQFGYVNENDFDFNPSSFDDIFAYVNDIFGDLFGNFGSRRSRYYRQKRKGEDIQYQLTVSFKEAIFGASKEIEINYQKVCDECNGLGAKAQDFETCDYCKGTGQVEYGNFFISVRKTCPKCGGTGRIIKKKCSKCSGRGFVVEKEKITINIPRGIDNGYAIRISSKGHESIDRIRGDLIIYFKVLPDKVFRREGLNIYLDLNITIPQAVLGDTIEVDTIWGKKKISIEPGTQSGSQILLKGEGVEIEGAKGNQIINIHVDIPKKLTPKQRQLMEEFAKEMDQSLSSNQEKNIFKRFFGQ</sequence>
<dbReference type="GO" id="GO:0005737">
    <property type="term" value="C:cytoplasm"/>
    <property type="evidence" value="ECO:0007669"/>
    <property type="project" value="UniProtKB-SubCell"/>
</dbReference>
<dbReference type="FunFam" id="2.10.230.10:FF:000002">
    <property type="entry name" value="Molecular chaperone DnaJ"/>
    <property type="match status" value="1"/>
</dbReference>
<evidence type="ECO:0000256" key="7">
    <source>
        <dbReference type="ARBA" id="ARBA00023186"/>
    </source>
</evidence>
<evidence type="ECO:0000313" key="15">
    <source>
        <dbReference type="EMBL" id="SDC90721.1"/>
    </source>
</evidence>
<keyword evidence="6 11" id="KW-0346">Stress response</keyword>
<dbReference type="PROSITE" id="PS00636">
    <property type="entry name" value="DNAJ_1"/>
    <property type="match status" value="1"/>
</dbReference>
<feature type="repeat" description="CXXCXGXG motif" evidence="11">
    <location>
        <begin position="161"/>
        <end position="168"/>
    </location>
</feature>
<evidence type="ECO:0000256" key="2">
    <source>
        <dbReference type="ARBA" id="ARBA00022723"/>
    </source>
</evidence>
<dbReference type="InterPro" id="IPR036410">
    <property type="entry name" value="HSP_DnaJ_Cys-rich_dom_sf"/>
</dbReference>
<dbReference type="Pfam" id="PF01556">
    <property type="entry name" value="DnaJ_C"/>
    <property type="match status" value="1"/>
</dbReference>
<feature type="domain" description="J" evidence="13">
    <location>
        <begin position="4"/>
        <end position="69"/>
    </location>
</feature>